<accession>A0A084WGP5</accession>
<gene>
    <name evidence="2" type="ORF">ZHAS_00017488</name>
</gene>
<organism evidence="2">
    <name type="scientific">Anopheles sinensis</name>
    <name type="common">Mosquito</name>
    <dbReference type="NCBI Taxonomy" id="74873"/>
    <lineage>
        <taxon>Eukaryota</taxon>
        <taxon>Metazoa</taxon>
        <taxon>Ecdysozoa</taxon>
        <taxon>Arthropoda</taxon>
        <taxon>Hexapoda</taxon>
        <taxon>Insecta</taxon>
        <taxon>Pterygota</taxon>
        <taxon>Neoptera</taxon>
        <taxon>Endopterygota</taxon>
        <taxon>Diptera</taxon>
        <taxon>Nematocera</taxon>
        <taxon>Culicoidea</taxon>
        <taxon>Culicidae</taxon>
        <taxon>Anophelinae</taxon>
        <taxon>Anopheles</taxon>
    </lineage>
</organism>
<protein>
    <submittedName>
        <fullName evidence="2 3">C6 finger domain protein</fullName>
    </submittedName>
</protein>
<evidence type="ECO:0000313" key="3">
    <source>
        <dbReference type="EnsemblMetazoa" id="ASIC017488-PA"/>
    </source>
</evidence>
<feature type="compositionally biased region" description="Basic and acidic residues" evidence="1">
    <location>
        <begin position="1"/>
        <end position="18"/>
    </location>
</feature>
<reference evidence="2 4" key="1">
    <citation type="journal article" date="2014" name="BMC Genomics">
        <title>Genome sequence of Anopheles sinensis provides insight into genetics basis of mosquito competence for malaria parasites.</title>
        <authorList>
            <person name="Zhou D."/>
            <person name="Zhang D."/>
            <person name="Ding G."/>
            <person name="Shi L."/>
            <person name="Hou Q."/>
            <person name="Ye Y."/>
            <person name="Xu Y."/>
            <person name="Zhou H."/>
            <person name="Xiong C."/>
            <person name="Li S."/>
            <person name="Yu J."/>
            <person name="Hong S."/>
            <person name="Yu X."/>
            <person name="Zou P."/>
            <person name="Chen C."/>
            <person name="Chang X."/>
            <person name="Wang W."/>
            <person name="Lv Y."/>
            <person name="Sun Y."/>
            <person name="Ma L."/>
            <person name="Shen B."/>
            <person name="Zhu C."/>
        </authorList>
    </citation>
    <scope>NUCLEOTIDE SEQUENCE [LARGE SCALE GENOMIC DNA]</scope>
</reference>
<dbReference type="VEuPathDB" id="VectorBase:ASIC017488"/>
<reference evidence="3" key="2">
    <citation type="submission" date="2020-05" db="UniProtKB">
        <authorList>
            <consortium name="EnsemblMetazoa"/>
        </authorList>
    </citation>
    <scope>IDENTIFICATION</scope>
</reference>
<dbReference type="EMBL" id="ATLV01023650">
    <property type="status" value="NOT_ANNOTATED_CDS"/>
    <property type="molecule type" value="Genomic_DNA"/>
</dbReference>
<feature type="region of interest" description="Disordered" evidence="1">
    <location>
        <begin position="1"/>
        <end position="95"/>
    </location>
</feature>
<proteinExistence type="predicted"/>
<dbReference type="EnsemblMetazoa" id="ASIC017488-RA">
    <property type="protein sequence ID" value="ASIC017488-PA"/>
    <property type="gene ID" value="ASIC017488"/>
</dbReference>
<sequence>MGNIETNKEKCRRGEDQKTPGFDWTKKQSGVREIGGKSSKRETGPPFDPMPVVPRHMRVKNVVGGKNQGAPKRIHADARFGSIPESIHPQQRLRA</sequence>
<evidence type="ECO:0000256" key="1">
    <source>
        <dbReference type="SAM" id="MobiDB-lite"/>
    </source>
</evidence>
<evidence type="ECO:0000313" key="4">
    <source>
        <dbReference type="Proteomes" id="UP000030765"/>
    </source>
</evidence>
<dbReference type="AlphaFoldDB" id="A0A084WGP5"/>
<dbReference type="EMBL" id="KE525345">
    <property type="protein sequence ID" value="KFB49389.1"/>
    <property type="molecule type" value="Genomic_DNA"/>
</dbReference>
<name>A0A084WGP5_ANOSI</name>
<evidence type="ECO:0000313" key="2">
    <source>
        <dbReference type="EMBL" id="KFB49389.1"/>
    </source>
</evidence>
<keyword evidence="4" id="KW-1185">Reference proteome</keyword>
<dbReference type="Proteomes" id="UP000030765">
    <property type="component" value="Unassembled WGS sequence"/>
</dbReference>